<dbReference type="PANTHER" id="PTHR10161">
    <property type="entry name" value="TARTRATE-RESISTANT ACID PHOSPHATASE TYPE 5"/>
    <property type="match status" value="1"/>
</dbReference>
<feature type="non-terminal residue" evidence="5">
    <location>
        <position position="1"/>
    </location>
</feature>
<dbReference type="InterPro" id="IPR029052">
    <property type="entry name" value="Metallo-depent_PP-like"/>
</dbReference>
<dbReference type="GO" id="GO:0016787">
    <property type="term" value="F:hydrolase activity"/>
    <property type="evidence" value="ECO:0007669"/>
    <property type="project" value="UniProtKB-KW"/>
</dbReference>
<accession>S8DYT3</accession>
<keyword evidence="2" id="KW-0378">Hydrolase</keyword>
<dbReference type="AlphaFoldDB" id="S8DYT3"/>
<dbReference type="InterPro" id="IPR004843">
    <property type="entry name" value="Calcineurin-like_PHP"/>
</dbReference>
<evidence type="ECO:0000313" key="6">
    <source>
        <dbReference type="Proteomes" id="UP000015453"/>
    </source>
</evidence>
<organism evidence="5 6">
    <name type="scientific">Genlisea aurea</name>
    <dbReference type="NCBI Taxonomy" id="192259"/>
    <lineage>
        <taxon>Eukaryota</taxon>
        <taxon>Viridiplantae</taxon>
        <taxon>Streptophyta</taxon>
        <taxon>Embryophyta</taxon>
        <taxon>Tracheophyta</taxon>
        <taxon>Spermatophyta</taxon>
        <taxon>Magnoliopsida</taxon>
        <taxon>eudicotyledons</taxon>
        <taxon>Gunneridae</taxon>
        <taxon>Pentapetalae</taxon>
        <taxon>asterids</taxon>
        <taxon>lamiids</taxon>
        <taxon>Lamiales</taxon>
        <taxon>Lentibulariaceae</taxon>
        <taxon>Genlisea</taxon>
    </lineage>
</organism>
<feature type="signal peptide" evidence="3">
    <location>
        <begin position="1"/>
        <end position="22"/>
    </location>
</feature>
<keyword evidence="6" id="KW-1185">Reference proteome</keyword>
<dbReference type="EMBL" id="AUSU01002606">
    <property type="protein sequence ID" value="EPS68458.1"/>
    <property type="molecule type" value="Genomic_DNA"/>
</dbReference>
<feature type="non-terminal residue" evidence="5">
    <location>
        <position position="197"/>
    </location>
</feature>
<evidence type="ECO:0000256" key="1">
    <source>
        <dbReference type="ARBA" id="ARBA00022729"/>
    </source>
</evidence>
<dbReference type="Proteomes" id="UP000015453">
    <property type="component" value="Unassembled WGS sequence"/>
</dbReference>
<gene>
    <name evidence="5" type="ORF">M569_06313</name>
</gene>
<dbReference type="PANTHER" id="PTHR10161:SF14">
    <property type="entry name" value="TARTRATE-RESISTANT ACID PHOSPHATASE TYPE 5"/>
    <property type="match status" value="1"/>
</dbReference>
<reference evidence="5 6" key="1">
    <citation type="journal article" date="2013" name="BMC Genomics">
        <title>The miniature genome of a carnivorous plant Genlisea aurea contains a low number of genes and short non-coding sequences.</title>
        <authorList>
            <person name="Leushkin E.V."/>
            <person name="Sutormin R.A."/>
            <person name="Nabieva E.R."/>
            <person name="Penin A.A."/>
            <person name="Kondrashov A.S."/>
            <person name="Logacheva M.D."/>
        </authorList>
    </citation>
    <scope>NUCLEOTIDE SEQUENCE [LARGE SCALE GENOMIC DNA]</scope>
</reference>
<sequence>SSFNRFHLHAMVPLCLCLVAISFHLPARISARLERFEQPTKGDGTVRFLVVGDWGRKGDFNQSLVADKMGTIGDEMDIDFVVSTGDNFYDNGLEGETDPAFLDSFTNIYTAKSLQKQWFSVLGNHDYRGNVAAQLSPALRKIDSRWLCMRSFIVNTEIAELFFVDTSPFVNEYFVEEEHTYDWSGITPVTIYVTHLL</sequence>
<proteinExistence type="predicted"/>
<dbReference type="Pfam" id="PF00149">
    <property type="entry name" value="Metallophos"/>
    <property type="match status" value="1"/>
</dbReference>
<protein>
    <recommendedName>
        <fullName evidence="4">Calcineurin-like phosphoesterase domain-containing protein</fullName>
    </recommendedName>
</protein>
<evidence type="ECO:0000259" key="4">
    <source>
        <dbReference type="Pfam" id="PF00149"/>
    </source>
</evidence>
<comment type="caution">
    <text evidence="5">The sequence shown here is derived from an EMBL/GenBank/DDBJ whole genome shotgun (WGS) entry which is preliminary data.</text>
</comment>
<dbReference type="InterPro" id="IPR051558">
    <property type="entry name" value="Metallophosphoesterase_PAP"/>
</dbReference>
<evidence type="ECO:0000313" key="5">
    <source>
        <dbReference type="EMBL" id="EPS68458.1"/>
    </source>
</evidence>
<dbReference type="OrthoDB" id="411211at2759"/>
<dbReference type="Gene3D" id="3.60.21.10">
    <property type="match status" value="1"/>
</dbReference>
<feature type="chain" id="PRO_5004550208" description="Calcineurin-like phosphoesterase domain-containing protein" evidence="3">
    <location>
        <begin position="23"/>
        <end position="197"/>
    </location>
</feature>
<evidence type="ECO:0000256" key="2">
    <source>
        <dbReference type="ARBA" id="ARBA00022801"/>
    </source>
</evidence>
<feature type="domain" description="Calcineurin-like phosphoesterase" evidence="4">
    <location>
        <begin position="47"/>
        <end position="189"/>
    </location>
</feature>
<keyword evidence="1 3" id="KW-0732">Signal</keyword>
<evidence type="ECO:0000256" key="3">
    <source>
        <dbReference type="SAM" id="SignalP"/>
    </source>
</evidence>
<dbReference type="SUPFAM" id="SSF56300">
    <property type="entry name" value="Metallo-dependent phosphatases"/>
    <property type="match status" value="1"/>
</dbReference>
<name>S8DYT3_9LAMI</name>